<evidence type="ECO:0000256" key="6">
    <source>
        <dbReference type="ARBA" id="ARBA00022833"/>
    </source>
</evidence>
<comment type="similarity">
    <text evidence="1">Belongs to the GST superfamily. Phi family.</text>
</comment>
<feature type="compositionally biased region" description="Polar residues" evidence="9">
    <location>
        <begin position="512"/>
        <end position="522"/>
    </location>
</feature>
<dbReference type="CDD" id="cd03053">
    <property type="entry name" value="GST_N_Phi"/>
    <property type="match status" value="1"/>
</dbReference>
<dbReference type="InterPro" id="IPR036249">
    <property type="entry name" value="Thioredoxin-like_sf"/>
</dbReference>
<feature type="compositionally biased region" description="Low complexity" evidence="9">
    <location>
        <begin position="1010"/>
        <end position="1023"/>
    </location>
</feature>
<dbReference type="SUPFAM" id="SSF52833">
    <property type="entry name" value="Thioredoxin-like"/>
    <property type="match status" value="1"/>
</dbReference>
<dbReference type="PROSITE" id="PS50404">
    <property type="entry name" value="GST_NTER"/>
    <property type="match status" value="1"/>
</dbReference>
<evidence type="ECO:0000259" key="11">
    <source>
        <dbReference type="PROSITE" id="PS50405"/>
    </source>
</evidence>
<dbReference type="PANTHER" id="PTHR46524">
    <property type="entry name" value="CW-TYPE ZINC FINGER"/>
    <property type="match status" value="1"/>
</dbReference>
<dbReference type="Pfam" id="PF24756">
    <property type="entry name" value="THD_CWZF3-5-7"/>
    <property type="match status" value="1"/>
</dbReference>
<keyword evidence="4" id="KW-0479">Metal-binding</keyword>
<reference evidence="13" key="1">
    <citation type="submission" date="2023-05" db="EMBL/GenBank/DDBJ databases">
        <authorList>
            <person name="Huff M."/>
        </authorList>
    </citation>
    <scope>NUCLEOTIDE SEQUENCE</scope>
</reference>
<feature type="compositionally biased region" description="Basic and acidic residues" evidence="9">
    <location>
        <begin position="915"/>
        <end position="954"/>
    </location>
</feature>
<feature type="compositionally biased region" description="Polar residues" evidence="9">
    <location>
        <begin position="847"/>
        <end position="878"/>
    </location>
</feature>
<feature type="region of interest" description="Disordered" evidence="9">
    <location>
        <begin position="787"/>
        <end position="996"/>
    </location>
</feature>
<comment type="catalytic activity">
    <reaction evidence="7">
        <text>RX + glutathione = an S-substituted glutathione + a halide anion + H(+)</text>
        <dbReference type="Rhea" id="RHEA:16437"/>
        <dbReference type="ChEBI" id="CHEBI:15378"/>
        <dbReference type="ChEBI" id="CHEBI:16042"/>
        <dbReference type="ChEBI" id="CHEBI:17792"/>
        <dbReference type="ChEBI" id="CHEBI:57925"/>
        <dbReference type="ChEBI" id="CHEBI:90779"/>
        <dbReference type="EC" id="2.5.1.18"/>
    </reaction>
</comment>
<evidence type="ECO:0000256" key="5">
    <source>
        <dbReference type="ARBA" id="ARBA00022771"/>
    </source>
</evidence>
<feature type="compositionally biased region" description="Polar residues" evidence="9">
    <location>
        <begin position="445"/>
        <end position="461"/>
    </location>
</feature>
<proteinExistence type="inferred from homology"/>
<feature type="compositionally biased region" description="Polar residues" evidence="9">
    <location>
        <begin position="1117"/>
        <end position="1126"/>
    </location>
</feature>
<evidence type="ECO:0000259" key="10">
    <source>
        <dbReference type="PROSITE" id="PS50404"/>
    </source>
</evidence>
<feature type="compositionally biased region" description="Basic and acidic residues" evidence="9">
    <location>
        <begin position="564"/>
        <end position="589"/>
    </location>
</feature>
<evidence type="ECO:0000256" key="1">
    <source>
        <dbReference type="ARBA" id="ARBA00010128"/>
    </source>
</evidence>
<evidence type="ECO:0000256" key="3">
    <source>
        <dbReference type="ARBA" id="ARBA00022679"/>
    </source>
</evidence>
<accession>A0AAD2E4B5</accession>
<feature type="compositionally biased region" description="Basic and acidic residues" evidence="9">
    <location>
        <begin position="1352"/>
        <end position="1361"/>
    </location>
</feature>
<dbReference type="InterPro" id="IPR055300">
    <property type="entry name" value="CWZF3/5/7"/>
</dbReference>
<dbReference type="Gene3D" id="3.30.40.100">
    <property type="match status" value="1"/>
</dbReference>
<dbReference type="SUPFAM" id="SSF47616">
    <property type="entry name" value="GST C-terminal domain-like"/>
    <property type="match status" value="1"/>
</dbReference>
<dbReference type="InterPro" id="IPR056406">
    <property type="entry name" value="THD_CWZF3/5/7"/>
</dbReference>
<dbReference type="PROSITE" id="PS50405">
    <property type="entry name" value="GST_CTER"/>
    <property type="match status" value="1"/>
</dbReference>
<evidence type="ECO:0000259" key="12">
    <source>
        <dbReference type="PROSITE" id="PS51050"/>
    </source>
</evidence>
<dbReference type="InterPro" id="IPR010987">
    <property type="entry name" value="Glutathione-S-Trfase_C-like"/>
</dbReference>
<dbReference type="SFLD" id="SFLDG00358">
    <property type="entry name" value="Main_(cytGST)"/>
    <property type="match status" value="1"/>
</dbReference>
<evidence type="ECO:0000256" key="9">
    <source>
        <dbReference type="SAM" id="MobiDB-lite"/>
    </source>
</evidence>
<feature type="region of interest" description="Disordered" evidence="9">
    <location>
        <begin position="1"/>
        <end position="25"/>
    </location>
</feature>
<name>A0AAD2E4B5_9LAMI</name>
<feature type="region of interest" description="Disordered" evidence="9">
    <location>
        <begin position="762"/>
        <end position="781"/>
    </location>
</feature>
<feature type="region of interest" description="Disordered" evidence="9">
    <location>
        <begin position="72"/>
        <end position="161"/>
    </location>
</feature>
<dbReference type="SFLD" id="SFLDG01154">
    <property type="entry name" value="Main.5:_Phi-like"/>
    <property type="match status" value="1"/>
</dbReference>
<feature type="compositionally biased region" description="Basic and acidic residues" evidence="9">
    <location>
        <begin position="1243"/>
        <end position="1267"/>
    </location>
</feature>
<protein>
    <recommendedName>
        <fullName evidence="2">glutathione transferase</fullName>
        <ecNumber evidence="2">2.5.1.18</ecNumber>
    </recommendedName>
    <alternativeName>
        <fullName evidence="8">GST class-phi</fullName>
    </alternativeName>
</protein>
<dbReference type="GO" id="GO:0008270">
    <property type="term" value="F:zinc ion binding"/>
    <property type="evidence" value="ECO:0007669"/>
    <property type="project" value="UniProtKB-KW"/>
</dbReference>
<dbReference type="PROSITE" id="PS51050">
    <property type="entry name" value="ZF_CW"/>
    <property type="match status" value="1"/>
</dbReference>
<evidence type="ECO:0000313" key="13">
    <source>
        <dbReference type="EMBL" id="CAI9774311.1"/>
    </source>
</evidence>
<dbReference type="InterPro" id="IPR004045">
    <property type="entry name" value="Glutathione_S-Trfase_N"/>
</dbReference>
<dbReference type="SFLD" id="SFLDS00019">
    <property type="entry name" value="Glutathione_Transferase_(cytos"/>
    <property type="match status" value="1"/>
</dbReference>
<dbReference type="InterPro" id="IPR034347">
    <property type="entry name" value="GST_Phi_C"/>
</dbReference>
<keyword evidence="6" id="KW-0862">Zinc</keyword>
<feature type="region of interest" description="Disordered" evidence="9">
    <location>
        <begin position="1010"/>
        <end position="1184"/>
    </location>
</feature>
<evidence type="ECO:0000256" key="7">
    <source>
        <dbReference type="ARBA" id="ARBA00047960"/>
    </source>
</evidence>
<feature type="domain" description="CW-type" evidence="12">
    <location>
        <begin position="622"/>
        <end position="675"/>
    </location>
</feature>
<dbReference type="FunFam" id="3.40.30.10:FF:000016">
    <property type="entry name" value="Glutathione S-transferase F2"/>
    <property type="match status" value="1"/>
</dbReference>
<evidence type="ECO:0000256" key="2">
    <source>
        <dbReference type="ARBA" id="ARBA00012452"/>
    </source>
</evidence>
<dbReference type="Pfam" id="PF02798">
    <property type="entry name" value="GST_N"/>
    <property type="match status" value="1"/>
</dbReference>
<feature type="compositionally biased region" description="Basic and acidic residues" evidence="9">
    <location>
        <begin position="792"/>
        <end position="815"/>
    </location>
</feature>
<dbReference type="Gene3D" id="3.40.30.10">
    <property type="entry name" value="Glutaredoxin"/>
    <property type="match status" value="1"/>
</dbReference>
<feature type="region of interest" description="Disordered" evidence="9">
    <location>
        <begin position="1235"/>
        <end position="1376"/>
    </location>
</feature>
<keyword evidence="5" id="KW-0863">Zinc-finger</keyword>
<dbReference type="Proteomes" id="UP000834106">
    <property type="component" value="Chromosome 13"/>
</dbReference>
<dbReference type="EC" id="2.5.1.18" evidence="2"/>
<sequence>MEENELEEGEAGRFQNDGDDSAIDPDIALSYIGEKLQNVLGHFQKDFEGGVSAENLGTKFGGYGSFLPTYQRSPSWSRLRSSPGVHNYSGPRFPNNQHSEDGRENSVASTNAFPSARPGESSGKTATIHDSVKRDVSTPSTHAEELASNVGLVKKSGNPSEQRTLKVRIKVGAENLLTRQNAEIYSGLGLDVSPSSSLDDNPVVSEGLRGNNQDLPDESPTSILQIMTSFPAHGSLLLSPLSNDLLEKGKLSGESESKLVRKETLESTGMLFIGSLSSRSNKKALNQRKWKSSEKDRAFPTQLINEKSNDSLLKKETDIDILGCEELVSNTLKLPLLMSSQHGVGDHTKGISKEVDISASDGVKDKTCSGPIKKELLGSLFVQDTDRVEKYDEDLHPPDKVWESKNANFGIDSAACPQNDGHKAEKAQFESNFCKGRKDPGAEATNPSKQLAVQKEASSTEEGVKPTPGKEHLSSGSRKKSKGVQSGGSQGSDVSKDQLMLDSSLMPKNRKSSLGNNLTSKNDSLDFKRHPGKLGDRYKDFFGDLELEEEDSESISGEMPSSRRLKDSQLVEKRSDCHSALKEKSDDKKIKKPSPYSAVASSMAPQTVSGPTSDATPAGVAPVVQEDWVECDRCQQWRLLPLGINPQSLPDKWRCRMLTWLPGMNHCSIPEEQTTKALRALYHLAPTSAPAPASESQQNLLNYSARTLLGVSSVDTKCFGQDQQNIGSQDINIISGKKKYGSIDVTNSTDLDDPTHFLDSQKNDVKLSGKNGASYSPSVGAYQHLGHSRSVVGEKHKDNKKEKKSSLEGHSDRGTNSKVKNKRGSDSESFRISKKVKSENVHFGDGNWTSDNGGESSKAGHSSNSGLLNNAVGTNRSKYANPKDSRGDAKKSAKNPEANKTGTSDDGLLCMTQYDHQDCVKKRKGNEHQDLPSAEQHPKDTEGFVEETHESNHGKEKKTRISKSEGKDTSRSNGNVRTDKKGRSMKDQPIENAADYMKSSMGSLQFSVAANSSSSKVSGSCKNKPSVHEMKGSPVESVSSSPFRYPDADKFSSTGRNHVHKDEFQDSEILTMASTGRFWGGEDNGGDERPGMVIKDTTRNTTRHDSRESHVLEFSNGDLSQPSDGQGNEECQDEERVNTQNSGHQTKKYGKGYSSRSKDKNHNSRSDIDKGKIKISDSSLESVDHLHSYEEKLKSRRNNWDEKFLTPDKADKIFISKNDSAKGIVSDSGKGESQLKFAGHNGSDVRLDVTKGHDKKQKLQWDHDDKKSSKKLLSGISDRVGFESNGREKSHSLPPLARGQAETLPSMSGSKKENGENISAIDAFENGDASKAHRQGKKAEMSGNQPFSTRHPTPEVRKGGDLEAPSPNRRDSSSHAAMNAVKEAKALKHMADRLKSSGSTDSTGLYFEAALKFLHGASLLESGNSERTKHNETSQSTQMYSSTAKLCEFCAHEYEKLKDMATAALAYKCMEVAYMKVIYSSHTSASRDRNELQTVLQIVPPGESPSSSASDVDNVNNQSTVDKAALAKGVSSPQVGGSHVISPRNRSSFTRLLNYAQDVSFAMEASRKSRIAFTAANPRLGETQPREGVSSVKKALDFNFQDVDGLLRLVRLNLRRARELQFQVFSYTYHSQNVGNFLELLIKTSRNKLLKRESSIGVLPRRETCSPIHLAKLSYASVKHFDSIEAFIMHAVHENLILVCILFLVFLVKKTTATLPFAFHFSVNAKLCTAAMIHECVHASTGVLPKYFNSDRSVAQFRLPEGARCIVAFGNRENKILILCSDGVFYLCKFDPSLTSGSGIHFTNSVLMAIKVHGGLFSTATMRVLACLEEKELDYEFVPVNLRAGEPKREPFLSLNPFGQVPVLEDGDLKLFESRAITKYIAYKYASKGTPLISQDPKEMAMECVWMEVEAQRYENAAAKLTWELCIKPNTGKPTDEAVVEEYEEKLAKVLDVYEDRLAKSKYLAGDCFTLADFHHLPTINYLMGTKIKALFDSRIHVNSWCTDIIARPAWKKVFAMKEYK</sequence>
<dbReference type="GO" id="GO:0009407">
    <property type="term" value="P:toxin catabolic process"/>
    <property type="evidence" value="ECO:0007669"/>
    <property type="project" value="UniProtKB-ARBA"/>
</dbReference>
<dbReference type="Gene3D" id="1.20.1050.10">
    <property type="match status" value="1"/>
</dbReference>
<evidence type="ECO:0000256" key="8">
    <source>
        <dbReference type="ARBA" id="ARBA00081070"/>
    </source>
</evidence>
<gene>
    <name evidence="13" type="ORF">FPE_LOCUS21741</name>
</gene>
<dbReference type="Pfam" id="PF00043">
    <property type="entry name" value="GST_C"/>
    <property type="match status" value="1"/>
</dbReference>
<feature type="compositionally biased region" description="Basic and acidic residues" evidence="9">
    <location>
        <begin position="1156"/>
        <end position="1175"/>
    </location>
</feature>
<feature type="compositionally biased region" description="Low complexity" evidence="9">
    <location>
        <begin position="72"/>
        <end position="83"/>
    </location>
</feature>
<feature type="compositionally biased region" description="Polar residues" evidence="9">
    <location>
        <begin position="599"/>
        <end position="615"/>
    </location>
</feature>
<dbReference type="InterPro" id="IPR004046">
    <property type="entry name" value="GST_C"/>
</dbReference>
<feature type="compositionally biased region" description="Basic and acidic residues" evidence="9">
    <location>
        <begin position="462"/>
        <end position="473"/>
    </location>
</feature>
<dbReference type="GO" id="GO:0004364">
    <property type="term" value="F:glutathione transferase activity"/>
    <property type="evidence" value="ECO:0007669"/>
    <property type="project" value="UniProtKB-EC"/>
</dbReference>
<keyword evidence="14" id="KW-1185">Reference proteome</keyword>
<dbReference type="InterPro" id="IPR040079">
    <property type="entry name" value="Glutathione_S-Trfase"/>
</dbReference>
<feature type="compositionally biased region" description="Basic and acidic residues" evidence="9">
    <location>
        <begin position="977"/>
        <end position="989"/>
    </location>
</feature>
<evidence type="ECO:0000313" key="14">
    <source>
        <dbReference type="Proteomes" id="UP000834106"/>
    </source>
</evidence>
<dbReference type="PANTHER" id="PTHR46524:SF7">
    <property type="entry name" value="CW-TYPE ZINC FINGER"/>
    <property type="match status" value="1"/>
</dbReference>
<feature type="compositionally biased region" description="Basic and acidic residues" evidence="9">
    <location>
        <begin position="881"/>
        <end position="891"/>
    </location>
</feature>
<dbReference type="Pfam" id="PF07496">
    <property type="entry name" value="zf-CW"/>
    <property type="match status" value="1"/>
</dbReference>
<feature type="compositionally biased region" description="Basic and acidic residues" evidence="9">
    <location>
        <begin position="1086"/>
        <end position="1111"/>
    </location>
</feature>
<dbReference type="EMBL" id="OU503048">
    <property type="protein sequence ID" value="CAI9774311.1"/>
    <property type="molecule type" value="Genomic_DNA"/>
</dbReference>
<feature type="compositionally biased region" description="Basic and acidic residues" evidence="9">
    <location>
        <begin position="523"/>
        <end position="533"/>
    </location>
</feature>
<dbReference type="CDD" id="cd03187">
    <property type="entry name" value="GST_C_Phi"/>
    <property type="match status" value="1"/>
</dbReference>
<feature type="region of interest" description="Disordered" evidence="9">
    <location>
        <begin position="549"/>
        <end position="618"/>
    </location>
</feature>
<keyword evidence="3" id="KW-0808">Transferase</keyword>
<organism evidence="13 14">
    <name type="scientific">Fraxinus pennsylvanica</name>
    <dbReference type="NCBI Taxonomy" id="56036"/>
    <lineage>
        <taxon>Eukaryota</taxon>
        <taxon>Viridiplantae</taxon>
        <taxon>Streptophyta</taxon>
        <taxon>Embryophyta</taxon>
        <taxon>Tracheophyta</taxon>
        <taxon>Spermatophyta</taxon>
        <taxon>Magnoliopsida</taxon>
        <taxon>eudicotyledons</taxon>
        <taxon>Gunneridae</taxon>
        <taxon>Pentapetalae</taxon>
        <taxon>asterids</taxon>
        <taxon>lamiids</taxon>
        <taxon>Lamiales</taxon>
        <taxon>Oleaceae</taxon>
        <taxon>Oleeae</taxon>
        <taxon>Fraxinus</taxon>
    </lineage>
</organism>
<feature type="compositionally biased region" description="Basic and acidic residues" evidence="9">
    <location>
        <begin position="823"/>
        <end position="842"/>
    </location>
</feature>
<feature type="compositionally biased region" description="Polar residues" evidence="9">
    <location>
        <begin position="1342"/>
        <end position="1351"/>
    </location>
</feature>
<feature type="region of interest" description="Disordered" evidence="9">
    <location>
        <begin position="434"/>
        <end position="533"/>
    </location>
</feature>
<dbReference type="FunFam" id="1.20.1050.10:FF:000004">
    <property type="entry name" value="Glutathione S-transferase F2"/>
    <property type="match status" value="1"/>
</dbReference>
<feature type="domain" description="GST N-terminal" evidence="10">
    <location>
        <begin position="1808"/>
        <end position="1889"/>
    </location>
</feature>
<evidence type="ECO:0000256" key="4">
    <source>
        <dbReference type="ARBA" id="ARBA00022723"/>
    </source>
</evidence>
<feature type="domain" description="GST C-terminal" evidence="11">
    <location>
        <begin position="1896"/>
        <end position="2021"/>
    </location>
</feature>
<dbReference type="InterPro" id="IPR036282">
    <property type="entry name" value="Glutathione-S-Trfase_C_sf"/>
</dbReference>
<dbReference type="InterPro" id="IPR011124">
    <property type="entry name" value="Znf_CW"/>
</dbReference>